<dbReference type="Proteomes" id="UP000031202">
    <property type="component" value="Unassembled WGS sequence"/>
</dbReference>
<dbReference type="SUPFAM" id="SSF51735">
    <property type="entry name" value="NAD(P)-binding Rossmann-fold domains"/>
    <property type="match status" value="1"/>
</dbReference>
<dbReference type="EMBL" id="JWSZ01000002">
    <property type="protein sequence ID" value="KIC59573.1"/>
    <property type="molecule type" value="Genomic_DNA"/>
</dbReference>
<evidence type="ECO:0000313" key="3">
    <source>
        <dbReference type="EMBL" id="KIC59573.1"/>
    </source>
</evidence>
<comment type="similarity">
    <text evidence="1">Belongs to the NAD(P)-dependent epimerase/dehydratase family.</text>
</comment>
<dbReference type="Pfam" id="PF01370">
    <property type="entry name" value="Epimerase"/>
    <property type="match status" value="1"/>
</dbReference>
<proteinExistence type="inferred from homology"/>
<dbReference type="AlphaFoldDB" id="A0A0B4DZ70"/>
<evidence type="ECO:0000259" key="2">
    <source>
        <dbReference type="Pfam" id="PF01370"/>
    </source>
</evidence>
<protein>
    <submittedName>
        <fullName evidence="3">Epimerase</fullName>
    </submittedName>
</protein>
<sequence length="287" mass="31040">MREASTRRSVVVTGAAGYIGRHVVRAVADAGLVPVAVVRTGRGDNLDPRARVIEADILAPDFDVAAVVDESTAAFIHLAWQDGFVHNSPAHMTYLSAHVALLKAVADAGVPRLAVLGTMHEVGYWEGAIDADTPTDPRSLYGIAKDALRRALPIMMPATTELAWLRCYYIYGDDRRSKSIFGKILKAVDDGQTTMPFVTGRNLHDFIDVDVLADQITAVALSPGITGVINCCSGEPVSLADQVEAFIAEHHLPIRLEYGVFPERPYDSPGVWGDPTRIRGVMASRPQ</sequence>
<dbReference type="InterPro" id="IPR001509">
    <property type="entry name" value="Epimerase_deHydtase"/>
</dbReference>
<feature type="domain" description="NAD-dependent epimerase/dehydratase" evidence="2">
    <location>
        <begin position="10"/>
        <end position="222"/>
    </location>
</feature>
<dbReference type="InterPro" id="IPR036291">
    <property type="entry name" value="NAD(P)-bd_dom_sf"/>
</dbReference>
<organism evidence="3 4">
    <name type="scientific">Microbacterium hominis</name>
    <dbReference type="NCBI Taxonomy" id="162426"/>
    <lineage>
        <taxon>Bacteria</taxon>
        <taxon>Bacillati</taxon>
        <taxon>Actinomycetota</taxon>
        <taxon>Actinomycetes</taxon>
        <taxon>Micrococcales</taxon>
        <taxon>Microbacteriaceae</taxon>
        <taxon>Microbacterium</taxon>
    </lineage>
</organism>
<evidence type="ECO:0000313" key="4">
    <source>
        <dbReference type="Proteomes" id="UP000031202"/>
    </source>
</evidence>
<dbReference type="PANTHER" id="PTHR43000">
    <property type="entry name" value="DTDP-D-GLUCOSE 4,6-DEHYDRATASE-RELATED"/>
    <property type="match status" value="1"/>
</dbReference>
<evidence type="ECO:0000256" key="1">
    <source>
        <dbReference type="ARBA" id="ARBA00007637"/>
    </source>
</evidence>
<comment type="caution">
    <text evidence="3">The sequence shown here is derived from an EMBL/GenBank/DDBJ whole genome shotgun (WGS) entry which is preliminary data.</text>
</comment>
<dbReference type="Gene3D" id="3.40.50.720">
    <property type="entry name" value="NAD(P)-binding Rossmann-like Domain"/>
    <property type="match status" value="1"/>
</dbReference>
<accession>A0A0B4DZ70</accession>
<reference evidence="3 4" key="1">
    <citation type="submission" date="2014-12" db="EMBL/GenBank/DDBJ databases">
        <title>Genome sequencing of Microbacterium hominis TPW29.</title>
        <authorList>
            <person name="Tan P.W."/>
            <person name="Chan K.-G."/>
        </authorList>
    </citation>
    <scope>NUCLEOTIDE SEQUENCE [LARGE SCALE GENOMIC DNA]</scope>
    <source>
        <strain evidence="3 4">TPW29</strain>
    </source>
</reference>
<dbReference type="RefSeq" id="WP_039412675.1">
    <property type="nucleotide sequence ID" value="NZ_JWSZ01000002.1"/>
</dbReference>
<gene>
    <name evidence="3" type="ORF">RM52_02715</name>
</gene>
<name>A0A0B4DZ70_9MICO</name>